<dbReference type="EMBL" id="LR796575">
    <property type="protein sequence ID" value="CAB4153128.1"/>
    <property type="molecule type" value="Genomic_DNA"/>
</dbReference>
<gene>
    <name evidence="1" type="ORF">UFOVP617_52</name>
</gene>
<name>A0A6J5N340_9CAUD</name>
<sequence>MISTEIYIENQRLDLTKDLSTEFTYNIDDIKDFASRNTNFSKTIVLPGNAVNNKLFGHIFEFGSSNFYDENQPNVGYNFNVSKAASCMVFIDKVQIFKGILRILEIVVDNGAIEYECAVFGELGGFVNALGNSKLENLDFSAYDHAWTITNIQNSWDSVNGAGYYYPLIDYGLVSTNKKDWDVKAYRPALYVREYMDKIITASGYTYEAPFFDTAVFRRLVIPNNQKTLSGYSTSGLLIYPTEKTYTGDLATIPLEFSNISQLGNFVASINDTIFTYTSATALTGKLDFSLQGLWATPYPGAISVRKNNVEIYNIQVGTGSSYNYFNVSIEIDPITFANGDTLRFVFVVSGAGRTEPNDLLIIGGNVQVRTDASQVVPINYGEDIAINSTLPKGIFQKDFFASIVKMFNMYVVEDRNKSNHLIIKPYIEFYDFDGQSLLTFDDFNSLLLVNNQDYLLISDGTIQYIDWTYKVDRSKPFKIKPMSELNGRYFEFKYKNDADYYNDQYQKKYSQAYGTRIEDSGYDFAKDKQTAEIIFAPTPLVGYDGEDKVFSTIFKLNNNVEDVTEHVIRILQAKKITGVTSYAVKNGGTTLANLTTYGYAGHLDDPDAPEADLNFSTPSEIYFDVNTDYPTANLFNAYWSEYMAEITDKDSKLLSAFVYLKAKDIYSLDFSKLIMIDGALWRLNNVQDYNPMDVDTTKAEFLKVIELTYE</sequence>
<proteinExistence type="predicted"/>
<accession>A0A6J5N340</accession>
<organism evidence="1">
    <name type="scientific">uncultured Caudovirales phage</name>
    <dbReference type="NCBI Taxonomy" id="2100421"/>
    <lineage>
        <taxon>Viruses</taxon>
        <taxon>Duplodnaviria</taxon>
        <taxon>Heunggongvirae</taxon>
        <taxon>Uroviricota</taxon>
        <taxon>Caudoviricetes</taxon>
        <taxon>Peduoviridae</taxon>
        <taxon>Maltschvirus</taxon>
        <taxon>Maltschvirus maltsch</taxon>
    </lineage>
</organism>
<protein>
    <submittedName>
        <fullName evidence="1">Uncharacterized protein</fullName>
    </submittedName>
</protein>
<evidence type="ECO:0000313" key="1">
    <source>
        <dbReference type="EMBL" id="CAB4153128.1"/>
    </source>
</evidence>
<reference evidence="1" key="1">
    <citation type="submission" date="2020-04" db="EMBL/GenBank/DDBJ databases">
        <authorList>
            <person name="Chiriac C."/>
            <person name="Salcher M."/>
            <person name="Ghai R."/>
            <person name="Kavagutti S V."/>
        </authorList>
    </citation>
    <scope>NUCLEOTIDE SEQUENCE</scope>
</reference>